<organism evidence="2 3">
    <name type="scientific">Phreatobacter cathodiphilus</name>
    <dbReference type="NCBI Taxonomy" id="1868589"/>
    <lineage>
        <taxon>Bacteria</taxon>
        <taxon>Pseudomonadati</taxon>
        <taxon>Pseudomonadota</taxon>
        <taxon>Alphaproteobacteria</taxon>
        <taxon>Hyphomicrobiales</taxon>
        <taxon>Phreatobacteraceae</taxon>
        <taxon>Phreatobacter</taxon>
    </lineage>
</organism>
<accession>A0A2S0NB50</accession>
<evidence type="ECO:0000256" key="1">
    <source>
        <dbReference type="SAM" id="MobiDB-lite"/>
    </source>
</evidence>
<dbReference type="EMBL" id="CP027668">
    <property type="protein sequence ID" value="AVO45394.1"/>
    <property type="molecule type" value="Genomic_DNA"/>
</dbReference>
<protein>
    <recommendedName>
        <fullName evidence="4">DUF3108 domain-containing protein</fullName>
    </recommendedName>
</protein>
<evidence type="ECO:0008006" key="4">
    <source>
        <dbReference type="Google" id="ProtNLM"/>
    </source>
</evidence>
<evidence type="ECO:0000313" key="2">
    <source>
        <dbReference type="EMBL" id="AVO45394.1"/>
    </source>
</evidence>
<dbReference type="OrthoDB" id="7630100at2"/>
<gene>
    <name evidence="2" type="ORF">C6569_10155</name>
</gene>
<evidence type="ECO:0000313" key="3">
    <source>
        <dbReference type="Proteomes" id="UP000237889"/>
    </source>
</evidence>
<dbReference type="KEGG" id="phr:C6569_10155"/>
<dbReference type="Pfam" id="PF11306">
    <property type="entry name" value="DUF3108"/>
    <property type="match status" value="1"/>
</dbReference>
<dbReference type="InterPro" id="IPR021457">
    <property type="entry name" value="DUF3108"/>
</dbReference>
<sequence length="400" mass="41678">MYSRRTRSGRLGSIMRRTLPVTRAASPGKNTNSVTAAARRASSRVVRIVLWRIGEPALELTIPALARAALMKIRIESAKNGCNPGLFPEPPTARAGAPKTPHTDVHSPGSSTARLPRGERMKPVPAVLACAALALAGAQPSAARAQGAGQGQVSADYSVTFLGLSIGRGTMVSTSDGRNYRTTLDVRVTGVAAIFSGGSGTATATGQIRGATPVPSSFTVAIRSGGKVETTRIAMAGGNVTGVERDPDKPPHPRATPVLPEHLRGVLDPLSAGIFVAGGSGPVAGAAACERRTPVFGGRERFDLIYSFVETRQVEIGGYKGEAAVCRVRFEPIAGYRPDRNDIQSARQRSAEVVLVPVRGTRTLLPAKITLSTGYGTGIAQATRLALDPGQPPARRAAAD</sequence>
<reference evidence="2 3" key="1">
    <citation type="submission" date="2018-03" db="EMBL/GenBank/DDBJ databases">
        <title>Genome sequencing of Phreatobacter sp.</title>
        <authorList>
            <person name="Kim S.-J."/>
            <person name="Heo J."/>
            <person name="Kwon S.-W."/>
        </authorList>
    </citation>
    <scope>NUCLEOTIDE SEQUENCE [LARGE SCALE GENOMIC DNA]</scope>
    <source>
        <strain evidence="2 3">S-12</strain>
    </source>
</reference>
<dbReference type="AlphaFoldDB" id="A0A2S0NB50"/>
<feature type="region of interest" description="Disordered" evidence="1">
    <location>
        <begin position="85"/>
        <end position="118"/>
    </location>
</feature>
<dbReference type="Proteomes" id="UP000237889">
    <property type="component" value="Chromosome"/>
</dbReference>
<name>A0A2S0NB50_9HYPH</name>
<proteinExistence type="predicted"/>
<keyword evidence="3" id="KW-1185">Reference proteome</keyword>